<dbReference type="GO" id="GO:0005829">
    <property type="term" value="C:cytosol"/>
    <property type="evidence" value="ECO:0007669"/>
    <property type="project" value="TreeGrafter"/>
</dbReference>
<sequence>MPFSTPKPVIVIVDPLGGSARAHNPTMPHIFFDDAAVTRGDAVFETLLVSAGKPVGLSAHLQRFSNSCVALGLPNPQQEQWITATEIAVAQFNQQATTDARCTWTLSRGRAATGQPTGWVTVTAIPAAQLTAREQGVKVLTACRGYTIDRGDDAAPWQLAAVKSVNYQAAMAAVRWAQDNGADDVIFTSSDGLLQEATTAALLVVQGKTLLTPKPDRHILPSTTIGALFDYAPSQGYTVQYKKIKKKDVLKADSVWLVSAVRMAARVRSIDGEKLAKPDNPGAIPALVAQALAAAAVVVDERAAHRLDSPVQRPAGKAFDAHADIDAAVGAAGLLGEHGNANGDGAAQSTGTAKTGGKSQDSAGREEKSKDKKHRKRK</sequence>
<dbReference type="SUPFAM" id="SSF56752">
    <property type="entry name" value="D-aminoacid aminotransferase-like PLP-dependent enzymes"/>
    <property type="match status" value="1"/>
</dbReference>
<name>A0A3G6J4J7_9CORY</name>
<dbReference type="GO" id="GO:0046394">
    <property type="term" value="P:carboxylic acid biosynthetic process"/>
    <property type="evidence" value="ECO:0007669"/>
    <property type="project" value="UniProtKB-ARBA"/>
</dbReference>
<dbReference type="EMBL" id="CP033896">
    <property type="protein sequence ID" value="AZA12822.1"/>
    <property type="molecule type" value="Genomic_DNA"/>
</dbReference>
<dbReference type="InterPro" id="IPR043132">
    <property type="entry name" value="BCAT-like_C"/>
</dbReference>
<dbReference type="AlphaFoldDB" id="A0A3G6J4J7"/>
<evidence type="ECO:0000256" key="2">
    <source>
        <dbReference type="SAM" id="MobiDB-lite"/>
    </source>
</evidence>
<dbReference type="NCBIfam" id="NF005886">
    <property type="entry name" value="PRK07849.1-1"/>
    <property type="match status" value="1"/>
</dbReference>
<keyword evidence="4" id="KW-1185">Reference proteome</keyword>
<dbReference type="InterPro" id="IPR050571">
    <property type="entry name" value="Class-IV_PLP-Dep_Aminotrnsfr"/>
</dbReference>
<evidence type="ECO:0000313" key="3">
    <source>
        <dbReference type="EMBL" id="AZA12822.1"/>
    </source>
</evidence>
<dbReference type="InterPro" id="IPR036038">
    <property type="entry name" value="Aminotransferase-like"/>
</dbReference>
<accession>A0A3G6J4J7</accession>
<dbReference type="Proteomes" id="UP000269019">
    <property type="component" value="Chromosome"/>
</dbReference>
<dbReference type="RefSeq" id="WP_123926143.1">
    <property type="nucleotide sequence ID" value="NZ_CP033896.1"/>
</dbReference>
<protein>
    <submittedName>
        <fullName evidence="3">4-amino-4-deoxychorismate lyase</fullName>
    </submittedName>
</protein>
<keyword evidence="3" id="KW-0456">Lyase</keyword>
<reference evidence="3 4" key="1">
    <citation type="submission" date="2018-11" db="EMBL/GenBank/DDBJ databases">
        <authorList>
            <person name="Kleinhagauer T."/>
            <person name="Glaeser S.P."/>
            <person name="Spergser J."/>
            <person name="Ruckert C."/>
            <person name="Kaempfer P."/>
            <person name="Busse H.-J."/>
        </authorList>
    </citation>
    <scope>NUCLEOTIDE SEQUENCE [LARGE SCALE GENOMIC DNA]</scope>
    <source>
        <strain evidence="3 4">200CH</strain>
    </source>
</reference>
<evidence type="ECO:0000256" key="1">
    <source>
        <dbReference type="ARBA" id="ARBA00009320"/>
    </source>
</evidence>
<dbReference type="Gene3D" id="3.20.10.10">
    <property type="entry name" value="D-amino Acid Aminotransferase, subunit A, domain 2"/>
    <property type="match status" value="1"/>
</dbReference>
<dbReference type="PANTHER" id="PTHR42743">
    <property type="entry name" value="AMINO-ACID AMINOTRANSFERASE"/>
    <property type="match status" value="1"/>
</dbReference>
<dbReference type="InterPro" id="IPR001544">
    <property type="entry name" value="Aminotrans_IV"/>
</dbReference>
<dbReference type="Gene3D" id="3.30.470.10">
    <property type="match status" value="1"/>
</dbReference>
<evidence type="ECO:0000313" key="4">
    <source>
        <dbReference type="Proteomes" id="UP000269019"/>
    </source>
</evidence>
<proteinExistence type="inferred from homology"/>
<feature type="region of interest" description="Disordered" evidence="2">
    <location>
        <begin position="338"/>
        <end position="378"/>
    </location>
</feature>
<dbReference type="OrthoDB" id="3199344at2"/>
<dbReference type="Pfam" id="PF01063">
    <property type="entry name" value="Aminotran_4"/>
    <property type="match status" value="1"/>
</dbReference>
<dbReference type="PANTHER" id="PTHR42743:SF11">
    <property type="entry name" value="AMINODEOXYCHORISMATE LYASE"/>
    <property type="match status" value="1"/>
</dbReference>
<feature type="compositionally biased region" description="Polar residues" evidence="2">
    <location>
        <begin position="347"/>
        <end position="362"/>
    </location>
</feature>
<organism evidence="3 4">
    <name type="scientific">Corynebacterium choanae</name>
    <dbReference type="NCBI Taxonomy" id="1862358"/>
    <lineage>
        <taxon>Bacteria</taxon>
        <taxon>Bacillati</taxon>
        <taxon>Actinomycetota</taxon>
        <taxon>Actinomycetes</taxon>
        <taxon>Mycobacteriales</taxon>
        <taxon>Corynebacteriaceae</taxon>
        <taxon>Corynebacterium</taxon>
    </lineage>
</organism>
<gene>
    <name evidence="3" type="ORF">CCHOA_01975</name>
</gene>
<dbReference type="KEGG" id="ccho:CCHOA_01975"/>
<dbReference type="GO" id="GO:0016829">
    <property type="term" value="F:lyase activity"/>
    <property type="evidence" value="ECO:0007669"/>
    <property type="project" value="UniProtKB-KW"/>
</dbReference>
<dbReference type="InterPro" id="IPR043131">
    <property type="entry name" value="BCAT-like_N"/>
</dbReference>
<comment type="similarity">
    <text evidence="1">Belongs to the class-IV pyridoxal-phosphate-dependent aminotransferase family.</text>
</comment>